<dbReference type="Gramene" id="KQK95430">
    <property type="protein sequence ID" value="KQK95430"/>
    <property type="gene ID" value="SETIT_027558mg"/>
</dbReference>
<dbReference type="Proteomes" id="UP000004995">
    <property type="component" value="Unassembled WGS sequence"/>
</dbReference>
<dbReference type="InterPro" id="IPR056423">
    <property type="entry name" value="BACK_BPM_SPOP"/>
</dbReference>
<evidence type="ECO:0000313" key="6">
    <source>
        <dbReference type="Proteomes" id="UP000004995"/>
    </source>
</evidence>
<dbReference type="Pfam" id="PF22486">
    <property type="entry name" value="MATH_2"/>
    <property type="match status" value="1"/>
</dbReference>
<dbReference type="PANTHER" id="PTHR26379">
    <property type="entry name" value="BTB/POZ AND MATH DOMAIN-CONTAINING PROTEIN 1"/>
    <property type="match status" value="1"/>
</dbReference>
<dbReference type="PROSITE" id="PS50097">
    <property type="entry name" value="BTB"/>
    <property type="match status" value="1"/>
</dbReference>
<dbReference type="PROSITE" id="PS50144">
    <property type="entry name" value="MATH"/>
    <property type="match status" value="1"/>
</dbReference>
<dbReference type="InterPro" id="IPR045005">
    <property type="entry name" value="BPM1-6"/>
</dbReference>
<dbReference type="SUPFAM" id="SSF49599">
    <property type="entry name" value="TRAF domain-like"/>
    <property type="match status" value="1"/>
</dbReference>
<dbReference type="EMBL" id="AGNK02005159">
    <property type="status" value="NOT_ANNOTATED_CDS"/>
    <property type="molecule type" value="Genomic_DNA"/>
</dbReference>
<dbReference type="EnsemblPlants" id="KQK95430">
    <property type="protein sequence ID" value="KQK95430"/>
    <property type="gene ID" value="SETIT_027558mg"/>
</dbReference>
<sequence>MSNSSSPSAAAAGIGGGASSAGSCSTSIITEAGSHVLRVECYSATKRLGVGKFIELNAFIVGGLSWVFRYYPNGDNKGSTNWIAVDVFCLDSKDEILDKEGEPAPRFYAARNTKVRGSHWYGLRSELEESEYLGDDCLNIKCEQQRVTVPPSDLHQDLGRLLLSGKGGDVVFEVGGERFTAHRNILAARSSVFGAELFGPMKEKTAAHIQIQDMESNVFRALLHFMYTDSLPAMEEAEEIVMAQHLLVAADMYDLKRLKLITVATTLVLAEQHACLLLKDYCLQFLVSPGNLKPIMETDEYRHLKSSCPSLLQDLLDKFATCKLVYWINNLNALHQY</sequence>
<evidence type="ECO:0008006" key="7">
    <source>
        <dbReference type="Google" id="ProtNLM"/>
    </source>
</evidence>
<comment type="pathway">
    <text evidence="1">Protein modification; protein ubiquitination.</text>
</comment>
<dbReference type="SUPFAM" id="SSF54695">
    <property type="entry name" value="POZ domain"/>
    <property type="match status" value="1"/>
</dbReference>
<dbReference type="HOGENOM" id="CLU_004253_2_0_1"/>
<dbReference type="InterPro" id="IPR008974">
    <property type="entry name" value="TRAF-like"/>
</dbReference>
<dbReference type="InterPro" id="IPR011333">
    <property type="entry name" value="SKP1/BTB/POZ_sf"/>
</dbReference>
<reference evidence="5" key="2">
    <citation type="submission" date="2018-08" db="UniProtKB">
        <authorList>
            <consortium name="EnsemblPlants"/>
        </authorList>
    </citation>
    <scope>IDENTIFICATION</scope>
    <source>
        <strain evidence="5">Yugu1</strain>
    </source>
</reference>
<dbReference type="Gene3D" id="2.60.210.10">
    <property type="entry name" value="Apoptosis, Tumor Necrosis Factor Receptor Associated Protein 2, Chain A"/>
    <property type="match status" value="1"/>
</dbReference>
<dbReference type="InParanoid" id="K3ZLU6"/>
<reference evidence="6" key="1">
    <citation type="journal article" date="2012" name="Nat. Biotechnol.">
        <title>Reference genome sequence of the model plant Setaria.</title>
        <authorList>
            <person name="Bennetzen J.L."/>
            <person name="Schmutz J."/>
            <person name="Wang H."/>
            <person name="Percifield R."/>
            <person name="Hawkins J."/>
            <person name="Pontaroli A.C."/>
            <person name="Estep M."/>
            <person name="Feng L."/>
            <person name="Vaughn J.N."/>
            <person name="Grimwood J."/>
            <person name="Jenkins J."/>
            <person name="Barry K."/>
            <person name="Lindquist E."/>
            <person name="Hellsten U."/>
            <person name="Deshpande S."/>
            <person name="Wang X."/>
            <person name="Wu X."/>
            <person name="Mitros T."/>
            <person name="Triplett J."/>
            <person name="Yang X."/>
            <person name="Ye C.Y."/>
            <person name="Mauro-Herrera M."/>
            <person name="Wang L."/>
            <person name="Li P."/>
            <person name="Sharma M."/>
            <person name="Sharma R."/>
            <person name="Ronald P.C."/>
            <person name="Panaud O."/>
            <person name="Kellogg E.A."/>
            <person name="Brutnell T.P."/>
            <person name="Doust A.N."/>
            <person name="Tuskan G.A."/>
            <person name="Rokhsar D."/>
            <person name="Devos K.M."/>
        </authorList>
    </citation>
    <scope>NUCLEOTIDE SEQUENCE [LARGE SCALE GENOMIC DNA]</scope>
    <source>
        <strain evidence="6">cv. Yugu1</strain>
    </source>
</reference>
<dbReference type="STRING" id="4555.K3ZLU6"/>
<dbReference type="OMA" id="IMETDEY"/>
<dbReference type="SMART" id="SM00225">
    <property type="entry name" value="BTB"/>
    <property type="match status" value="1"/>
</dbReference>
<dbReference type="PANTHER" id="PTHR26379:SF483">
    <property type="entry name" value="OS11G0619800 PROTEIN"/>
    <property type="match status" value="1"/>
</dbReference>
<dbReference type="Gene3D" id="3.30.710.10">
    <property type="entry name" value="Potassium Channel Kv1.1, Chain A"/>
    <property type="match status" value="1"/>
</dbReference>
<accession>K3ZLU6</accession>
<evidence type="ECO:0000256" key="2">
    <source>
        <dbReference type="ARBA" id="ARBA00010846"/>
    </source>
</evidence>
<dbReference type="CDD" id="cd00121">
    <property type="entry name" value="MATH"/>
    <property type="match status" value="1"/>
</dbReference>
<feature type="domain" description="MATH" evidence="4">
    <location>
        <begin position="32"/>
        <end position="144"/>
    </location>
</feature>
<dbReference type="GO" id="GO:0016567">
    <property type="term" value="P:protein ubiquitination"/>
    <property type="evidence" value="ECO:0007669"/>
    <property type="project" value="InterPro"/>
</dbReference>
<evidence type="ECO:0000256" key="1">
    <source>
        <dbReference type="ARBA" id="ARBA00004906"/>
    </source>
</evidence>
<feature type="domain" description="BTB" evidence="3">
    <location>
        <begin position="168"/>
        <end position="235"/>
    </location>
</feature>
<dbReference type="Pfam" id="PF24570">
    <property type="entry name" value="BACK_BPM_SPOP"/>
    <property type="match status" value="1"/>
</dbReference>
<dbReference type="Pfam" id="PF00651">
    <property type="entry name" value="BTB"/>
    <property type="match status" value="1"/>
</dbReference>
<organism evidence="5 6">
    <name type="scientific">Setaria italica</name>
    <name type="common">Foxtail millet</name>
    <name type="synonym">Panicum italicum</name>
    <dbReference type="NCBI Taxonomy" id="4555"/>
    <lineage>
        <taxon>Eukaryota</taxon>
        <taxon>Viridiplantae</taxon>
        <taxon>Streptophyta</taxon>
        <taxon>Embryophyta</taxon>
        <taxon>Tracheophyta</taxon>
        <taxon>Spermatophyta</taxon>
        <taxon>Magnoliopsida</taxon>
        <taxon>Liliopsida</taxon>
        <taxon>Poales</taxon>
        <taxon>Poaceae</taxon>
        <taxon>PACMAD clade</taxon>
        <taxon>Panicoideae</taxon>
        <taxon>Panicodae</taxon>
        <taxon>Paniceae</taxon>
        <taxon>Cenchrinae</taxon>
        <taxon>Setaria</taxon>
    </lineage>
</organism>
<dbReference type="AlphaFoldDB" id="K3ZLU6"/>
<dbReference type="eggNOG" id="KOG1987">
    <property type="taxonomic scope" value="Eukaryota"/>
</dbReference>
<comment type="similarity">
    <text evidence="2">Belongs to the Tdpoz family.</text>
</comment>
<evidence type="ECO:0000313" key="5">
    <source>
        <dbReference type="EnsemblPlants" id="KQK95430"/>
    </source>
</evidence>
<dbReference type="InterPro" id="IPR002083">
    <property type="entry name" value="MATH/TRAF_dom"/>
</dbReference>
<evidence type="ECO:0000259" key="4">
    <source>
        <dbReference type="PROSITE" id="PS50144"/>
    </source>
</evidence>
<protein>
    <recommendedName>
        <fullName evidence="7">BTB domain-containing protein</fullName>
    </recommendedName>
</protein>
<dbReference type="InterPro" id="IPR000210">
    <property type="entry name" value="BTB/POZ_dom"/>
</dbReference>
<keyword evidence="6" id="KW-1185">Reference proteome</keyword>
<name>K3ZLU6_SETIT</name>
<proteinExistence type="inferred from homology"/>
<evidence type="ECO:0000259" key="3">
    <source>
        <dbReference type="PROSITE" id="PS50097"/>
    </source>
</evidence>
<dbReference type="Gene3D" id="1.25.40.420">
    <property type="match status" value="1"/>
</dbReference>